<dbReference type="AlphaFoldDB" id="A0A1I5Y2C7"/>
<evidence type="ECO:0000256" key="1">
    <source>
        <dbReference type="ARBA" id="ARBA00006739"/>
    </source>
</evidence>
<feature type="transmembrane region" description="Helical" evidence="4">
    <location>
        <begin position="285"/>
        <end position="305"/>
    </location>
</feature>
<evidence type="ECO:0000256" key="3">
    <source>
        <dbReference type="ARBA" id="ARBA00022679"/>
    </source>
</evidence>
<dbReference type="GO" id="GO:0016757">
    <property type="term" value="F:glycosyltransferase activity"/>
    <property type="evidence" value="ECO:0007669"/>
    <property type="project" value="UniProtKB-KW"/>
</dbReference>
<sequence length="376" mass="43063">MILSFLYIIALLYFLFNLVLIFTWLRFREVGKDYTFPQTTRISVIIPVRNEAENILNLLEDLNDQTYPFENFEVIVANDSSTDSTAELVKDFQKKAHFKLILNNLSADKSLSPKKRAITESLKIATGELIMTTDGDCRSGKNWILAVQQYFLEKQAKLISSPVTFHSRKGLWSNLQIIEFSSLIGSGACAMFMKKPNMCNGANLAYTREAFFEVGGFSGFEHLASGDDEFLMHKIAGQFPEKVFFLKNQDAIVETNAQETLHDFYNQRKRWASKWKFYERMNVKALAIFVFLTNFCWILTVPGLISGSLSLSDFISLTVIKFSAEMIILSLFLSFLRKSALIWLVPVVQVIYPFYVSFFGLLAQGKGYEWKGRKLQ</sequence>
<dbReference type="InterPro" id="IPR001173">
    <property type="entry name" value="Glyco_trans_2-like"/>
</dbReference>
<keyword evidence="3 6" id="KW-0808">Transferase</keyword>
<feature type="transmembrane region" description="Helical" evidence="4">
    <location>
        <begin position="311"/>
        <end position="333"/>
    </location>
</feature>
<dbReference type="PANTHER" id="PTHR43630">
    <property type="entry name" value="POLY-BETA-1,6-N-ACETYL-D-GLUCOSAMINE SYNTHASE"/>
    <property type="match status" value="1"/>
</dbReference>
<keyword evidence="4" id="KW-1133">Transmembrane helix</keyword>
<protein>
    <submittedName>
        <fullName evidence="6">Glycosyltransferase, catalytic subunit of cellulose synthase and poly-beta-1,6-N-acetylglucosamine synthase</fullName>
    </submittedName>
</protein>
<keyword evidence="2" id="KW-0328">Glycosyltransferase</keyword>
<dbReference type="RefSeq" id="WP_092019231.1">
    <property type="nucleotide sequence ID" value="NZ_FOXH01000016.1"/>
</dbReference>
<feature type="domain" description="Glycosyltransferase 2-like" evidence="5">
    <location>
        <begin position="43"/>
        <end position="208"/>
    </location>
</feature>
<comment type="similarity">
    <text evidence="1">Belongs to the glycosyltransferase 2 family.</text>
</comment>
<dbReference type="SUPFAM" id="SSF53448">
    <property type="entry name" value="Nucleotide-diphospho-sugar transferases"/>
    <property type="match status" value="1"/>
</dbReference>
<dbReference type="InterPro" id="IPR029044">
    <property type="entry name" value="Nucleotide-diphossugar_trans"/>
</dbReference>
<keyword evidence="4" id="KW-0472">Membrane</keyword>
<dbReference type="Gene3D" id="3.90.550.10">
    <property type="entry name" value="Spore Coat Polysaccharide Biosynthesis Protein SpsA, Chain A"/>
    <property type="match status" value="1"/>
</dbReference>
<dbReference type="PANTHER" id="PTHR43630:SF1">
    <property type="entry name" value="POLY-BETA-1,6-N-ACETYL-D-GLUCOSAMINE SYNTHASE"/>
    <property type="match status" value="1"/>
</dbReference>
<feature type="transmembrane region" description="Helical" evidence="4">
    <location>
        <begin position="340"/>
        <end position="363"/>
    </location>
</feature>
<dbReference type="CDD" id="cd04192">
    <property type="entry name" value="GT_2_like_e"/>
    <property type="match status" value="1"/>
</dbReference>
<keyword evidence="7" id="KW-1185">Reference proteome</keyword>
<accession>A0A1I5Y2C7</accession>
<dbReference type="Pfam" id="PF00535">
    <property type="entry name" value="Glycos_transf_2"/>
    <property type="match status" value="1"/>
</dbReference>
<dbReference type="OrthoDB" id="9805625at2"/>
<dbReference type="EMBL" id="FOXH01000016">
    <property type="protein sequence ID" value="SFQ38127.1"/>
    <property type="molecule type" value="Genomic_DNA"/>
</dbReference>
<evidence type="ECO:0000256" key="4">
    <source>
        <dbReference type="SAM" id="Phobius"/>
    </source>
</evidence>
<name>A0A1I5Y2C7_9BACT</name>
<evidence type="ECO:0000313" key="6">
    <source>
        <dbReference type="EMBL" id="SFQ38127.1"/>
    </source>
</evidence>
<gene>
    <name evidence="6" type="ORF">SAMN04515674_116108</name>
</gene>
<evidence type="ECO:0000256" key="2">
    <source>
        <dbReference type="ARBA" id="ARBA00022676"/>
    </source>
</evidence>
<reference evidence="6 7" key="1">
    <citation type="submission" date="2016-10" db="EMBL/GenBank/DDBJ databases">
        <authorList>
            <person name="de Groot N.N."/>
        </authorList>
    </citation>
    <scope>NUCLEOTIDE SEQUENCE [LARGE SCALE GENOMIC DNA]</scope>
    <source>
        <strain evidence="7">E92,LMG 26720,CCM 7988</strain>
    </source>
</reference>
<organism evidence="6 7">
    <name type="scientific">Pseudarcicella hirudinis</name>
    <dbReference type="NCBI Taxonomy" id="1079859"/>
    <lineage>
        <taxon>Bacteria</taxon>
        <taxon>Pseudomonadati</taxon>
        <taxon>Bacteroidota</taxon>
        <taxon>Cytophagia</taxon>
        <taxon>Cytophagales</taxon>
        <taxon>Flectobacillaceae</taxon>
        <taxon>Pseudarcicella</taxon>
    </lineage>
</organism>
<keyword evidence="4" id="KW-0812">Transmembrane</keyword>
<feature type="transmembrane region" description="Helical" evidence="4">
    <location>
        <begin position="6"/>
        <end position="25"/>
    </location>
</feature>
<proteinExistence type="inferred from homology"/>
<dbReference type="Proteomes" id="UP000199306">
    <property type="component" value="Unassembled WGS sequence"/>
</dbReference>
<dbReference type="STRING" id="1079859.SAMN04515674_116108"/>
<evidence type="ECO:0000259" key="5">
    <source>
        <dbReference type="Pfam" id="PF00535"/>
    </source>
</evidence>
<evidence type="ECO:0000313" key="7">
    <source>
        <dbReference type="Proteomes" id="UP000199306"/>
    </source>
</evidence>